<evidence type="ECO:0000256" key="12">
    <source>
        <dbReference type="ARBA" id="ARBA00064670"/>
    </source>
</evidence>
<dbReference type="InterPro" id="IPR036770">
    <property type="entry name" value="Ankyrin_rpt-contain_sf"/>
</dbReference>
<dbReference type="SUPFAM" id="SSF64005">
    <property type="entry name" value="Undecaprenyl diphosphate synthase"/>
    <property type="match status" value="1"/>
</dbReference>
<comment type="pathway">
    <text evidence="3">Protein modification; protein glycosylation.</text>
</comment>
<dbReference type="PRINTS" id="PR01415">
    <property type="entry name" value="ANKYRIN"/>
</dbReference>
<evidence type="ECO:0000256" key="1">
    <source>
        <dbReference type="ARBA" id="ARBA00001946"/>
    </source>
</evidence>
<dbReference type="PROSITE" id="PS01066">
    <property type="entry name" value="UPP_SYNTHASE"/>
    <property type="match status" value="1"/>
</dbReference>
<dbReference type="PROSITE" id="PS50297">
    <property type="entry name" value="ANK_REP_REGION"/>
    <property type="match status" value="3"/>
</dbReference>
<evidence type="ECO:0000256" key="14">
    <source>
        <dbReference type="PROSITE-ProRule" id="PRU00023"/>
    </source>
</evidence>
<feature type="repeat" description="ANK" evidence="14">
    <location>
        <begin position="279"/>
        <end position="311"/>
    </location>
</feature>
<comment type="cofactor">
    <cofactor evidence="1">
        <name>Mg(2+)</name>
        <dbReference type="ChEBI" id="CHEBI:18420"/>
    </cofactor>
</comment>
<evidence type="ECO:0000256" key="5">
    <source>
        <dbReference type="ARBA" id="ARBA00012596"/>
    </source>
</evidence>
<sequence>MFNSLMFNIFQHDDELKTIEIIDAYLEAGGDIDAIIKSASPCWCGYTALHFAVAFKRLRVVRYLLERDAACEARNAKGLTVLDVALSPGNLAFGDLYVYDNNDSTAGCTDSSSELEVEETSAKAEISRLVEERCLGTRFYRYLDRMHLGCARGCRDLVDVARINEPVDPRSPVWAGWTPLHIAANFEQSELIGWLLDRGANPWLCDSRNNTPLHLLSIRRRALYEPRLFMLEAEPSTQGFAGLTHFHIACLYSPRSLPIVGDFLRLGHSPDSPASSYSMEYTGLHYAVLRNSPELARLLLDHGADVDARDAYGRTALYLLLQCRGVGGNCDNLLEALLEAGADVGSITCGAGGGGGGRSSIAYVKQGSPLAWSFLSHVQRRRVLGEVASREVDSHYERLAERCRDFDEGGFGRACEQELERLDALGLRRLACERRPNKLARYSLNARLRLAVEEDGGLAEKFPIYGNLVRYKLARGKKRRPLLEEAKRTLTRLYRLSSVGGALPDVCAEEILGHLKDRELRIFARTVACSNNASIVRRTLRRGAASYDGNVDDVHEFFYDRARPSQLFQTIRSAKYFTVIYKSLTRLLCTGTLRRTKTTTMSWIAKNTLSWLQSLAIKVLRSGNVPKHVAIIMDGNRRYANKAGVKKIEGHSQGFNKLAEVLQWCLEFGIPEVTVFAFSIENFKRSQEEVDCLMNLAREKFQKLLDERDKLMEHGICVRVIGNLTLVPPDVLSLMLEAMRTTKDNNKAILNVAFSYTSHDEIACTAKDIVDSVQNGEISVDDIDENLVSKCLYTHKSEDPDLLIRSSGETRFSDFLMWQTSFTYVYFTETLWPEFSAWDLIYAVFYYQRCYSDIVQAKSKYQNNTVLNKRTNEFVEKIHEKRSIELEEKLKDTKSLGSKPVAKRANGIH</sequence>
<feature type="repeat" description="ANK" evidence="14">
    <location>
        <begin position="44"/>
        <end position="76"/>
    </location>
</feature>
<dbReference type="GO" id="GO:1904423">
    <property type="term" value="C:dehydrodolichyl diphosphate synthase complex"/>
    <property type="evidence" value="ECO:0007669"/>
    <property type="project" value="TreeGrafter"/>
</dbReference>
<dbReference type="InterPro" id="IPR002110">
    <property type="entry name" value="Ankyrin_rpt"/>
</dbReference>
<dbReference type="NCBIfam" id="TIGR00055">
    <property type="entry name" value="uppS"/>
    <property type="match status" value="1"/>
</dbReference>
<evidence type="ECO:0000256" key="11">
    <source>
        <dbReference type="ARBA" id="ARBA00058504"/>
    </source>
</evidence>
<dbReference type="GO" id="GO:0045547">
    <property type="term" value="F:ditrans,polycis-polyprenyl diphosphate synthase [(2E,6E)-farnesyl diphosphate specific] activity"/>
    <property type="evidence" value="ECO:0007669"/>
    <property type="project" value="UniProtKB-EC"/>
</dbReference>
<dbReference type="OrthoDB" id="4173905at2759"/>
<proteinExistence type="inferred from homology"/>
<comment type="similarity">
    <text evidence="4">Belongs to the UPP synthase family.</text>
</comment>
<gene>
    <name evidence="15" type="ORF">TBRA_LOCUS5297</name>
</gene>
<feature type="repeat" description="ANK" evidence="14">
    <location>
        <begin position="175"/>
        <end position="207"/>
    </location>
</feature>
<protein>
    <recommendedName>
        <fullName evidence="5">ditrans,polycis-polyprenyl diphosphate synthase [(2E,6E)-farnesyldiphosphate specific]</fullName>
        <ecNumber evidence="5">2.5.1.87</ecNumber>
    </recommendedName>
    <alternativeName>
        <fullName evidence="13">Ditrans,polycis-polyprenyl diphosphate synthase ((2E,6E)-farnesyl diphosphate specific)</fullName>
    </alternativeName>
</protein>
<comment type="function">
    <text evidence="11">With NUS1, forms the dehydrodolichyl diphosphate synthase (DDS) complex, an essential component of the dolichol monophosphate (Dol-P) biosynthetic machinery. Adds multiple copies of isopentenyl pyrophosphate (IPP) to farnesyl pyrophosphate (FPP) to produce dehydrodolichyl diphosphate (Dedol-PP), a precursor of dolichol which is utilized as a sugar carrier in protein glycosylation in the endoplasmic reticulum (ER).</text>
</comment>
<keyword evidence="9" id="KW-0472">Membrane</keyword>
<dbReference type="SUPFAM" id="SSF48403">
    <property type="entry name" value="Ankyrin repeat"/>
    <property type="match status" value="2"/>
</dbReference>
<dbReference type="AlphaFoldDB" id="A0A6H5ICF7"/>
<dbReference type="SMART" id="SM00248">
    <property type="entry name" value="ANK"/>
    <property type="match status" value="5"/>
</dbReference>
<keyword evidence="7" id="KW-0256">Endoplasmic reticulum</keyword>
<dbReference type="Pfam" id="PF01255">
    <property type="entry name" value="Prenyltransf"/>
    <property type="match status" value="1"/>
</dbReference>
<keyword evidence="8" id="KW-0460">Magnesium</keyword>
<evidence type="ECO:0000256" key="8">
    <source>
        <dbReference type="ARBA" id="ARBA00022842"/>
    </source>
</evidence>
<keyword evidence="16" id="KW-1185">Reference proteome</keyword>
<dbReference type="GO" id="GO:0016094">
    <property type="term" value="P:polyprenol biosynthetic process"/>
    <property type="evidence" value="ECO:0007669"/>
    <property type="project" value="TreeGrafter"/>
</dbReference>
<evidence type="ECO:0000256" key="3">
    <source>
        <dbReference type="ARBA" id="ARBA00004922"/>
    </source>
</evidence>
<dbReference type="HAMAP" id="MF_01139">
    <property type="entry name" value="ISPT"/>
    <property type="match status" value="1"/>
</dbReference>
<dbReference type="PANTHER" id="PTHR10291:SF43">
    <property type="entry name" value="DEHYDRODOLICHYL DIPHOSPHATE SYNTHASE COMPLEX SUBUNIT DHDDS"/>
    <property type="match status" value="1"/>
</dbReference>
<comment type="subunit">
    <text evidence="12">Forms an active dehydrodolichyl diphosphate synthase complex with NUS1.</text>
</comment>
<accession>A0A6H5ICF7</accession>
<dbReference type="CDD" id="cd00475">
    <property type="entry name" value="Cis_IPPS"/>
    <property type="match status" value="1"/>
</dbReference>
<dbReference type="Pfam" id="PF13857">
    <property type="entry name" value="Ank_5"/>
    <property type="match status" value="1"/>
</dbReference>
<comment type="catalytic activity">
    <reaction evidence="10">
        <text>n isopentenyl diphosphate + (2E,6E)-farnesyl diphosphate = a di-trans,poly-cis-polyprenyl diphosphate + n diphosphate</text>
        <dbReference type="Rhea" id="RHEA:53008"/>
        <dbReference type="Rhea" id="RHEA-COMP:19494"/>
        <dbReference type="ChEBI" id="CHEBI:33019"/>
        <dbReference type="ChEBI" id="CHEBI:128769"/>
        <dbReference type="ChEBI" id="CHEBI:136960"/>
        <dbReference type="ChEBI" id="CHEBI:175763"/>
        <dbReference type="EC" id="2.5.1.87"/>
    </reaction>
</comment>
<evidence type="ECO:0000313" key="15">
    <source>
        <dbReference type="EMBL" id="CAB0033385.1"/>
    </source>
</evidence>
<dbReference type="Pfam" id="PF00023">
    <property type="entry name" value="Ank"/>
    <property type="match status" value="1"/>
</dbReference>
<keyword evidence="6" id="KW-0808">Transferase</keyword>
<evidence type="ECO:0000256" key="2">
    <source>
        <dbReference type="ARBA" id="ARBA00004406"/>
    </source>
</evidence>
<evidence type="ECO:0000313" key="16">
    <source>
        <dbReference type="Proteomes" id="UP000479190"/>
    </source>
</evidence>
<organism evidence="15 16">
    <name type="scientific">Trichogramma brassicae</name>
    <dbReference type="NCBI Taxonomy" id="86971"/>
    <lineage>
        <taxon>Eukaryota</taxon>
        <taxon>Metazoa</taxon>
        <taxon>Ecdysozoa</taxon>
        <taxon>Arthropoda</taxon>
        <taxon>Hexapoda</taxon>
        <taxon>Insecta</taxon>
        <taxon>Pterygota</taxon>
        <taxon>Neoptera</taxon>
        <taxon>Endopterygota</taxon>
        <taxon>Hymenoptera</taxon>
        <taxon>Apocrita</taxon>
        <taxon>Proctotrupomorpha</taxon>
        <taxon>Chalcidoidea</taxon>
        <taxon>Trichogrammatidae</taxon>
        <taxon>Trichogramma</taxon>
    </lineage>
</organism>
<keyword evidence="14" id="KW-0040">ANK repeat</keyword>
<evidence type="ECO:0000256" key="4">
    <source>
        <dbReference type="ARBA" id="ARBA00005432"/>
    </source>
</evidence>
<dbReference type="InterPro" id="IPR036424">
    <property type="entry name" value="UPP_synth-like_sf"/>
</dbReference>
<evidence type="ECO:0000256" key="9">
    <source>
        <dbReference type="ARBA" id="ARBA00023136"/>
    </source>
</evidence>
<comment type="subcellular location">
    <subcellularLocation>
        <location evidence="2">Endoplasmic reticulum membrane</location>
        <topology evidence="2">Peripheral membrane protein</topology>
    </subcellularLocation>
</comment>
<name>A0A6H5ICF7_9HYME</name>
<dbReference type="InterPro" id="IPR001441">
    <property type="entry name" value="UPP_synth-like"/>
</dbReference>
<dbReference type="Pfam" id="PF12796">
    <property type="entry name" value="Ank_2"/>
    <property type="match status" value="1"/>
</dbReference>
<dbReference type="Gene3D" id="1.25.40.20">
    <property type="entry name" value="Ankyrin repeat-containing domain"/>
    <property type="match status" value="2"/>
</dbReference>
<evidence type="ECO:0000256" key="7">
    <source>
        <dbReference type="ARBA" id="ARBA00022824"/>
    </source>
</evidence>
<evidence type="ECO:0000256" key="6">
    <source>
        <dbReference type="ARBA" id="ARBA00022679"/>
    </source>
</evidence>
<dbReference type="InterPro" id="IPR018520">
    <property type="entry name" value="UPP_synth-like_CS"/>
</dbReference>
<dbReference type="Gene3D" id="3.40.1180.10">
    <property type="entry name" value="Decaprenyl diphosphate synthase-like"/>
    <property type="match status" value="1"/>
</dbReference>
<dbReference type="GO" id="GO:0005789">
    <property type="term" value="C:endoplasmic reticulum membrane"/>
    <property type="evidence" value="ECO:0007669"/>
    <property type="project" value="UniProtKB-SubCell"/>
</dbReference>
<dbReference type="EC" id="2.5.1.87" evidence="5"/>
<dbReference type="PANTHER" id="PTHR10291">
    <property type="entry name" value="DEHYDRODOLICHYL DIPHOSPHATE SYNTHASE FAMILY MEMBER"/>
    <property type="match status" value="1"/>
</dbReference>
<reference evidence="15 16" key="1">
    <citation type="submission" date="2020-02" db="EMBL/GenBank/DDBJ databases">
        <authorList>
            <person name="Ferguson B K."/>
        </authorList>
    </citation>
    <scope>NUCLEOTIDE SEQUENCE [LARGE SCALE GENOMIC DNA]</scope>
</reference>
<dbReference type="FunFam" id="3.40.1180.10:FF:000002">
    <property type="entry name" value="Alkyl transferase"/>
    <property type="match status" value="1"/>
</dbReference>
<evidence type="ECO:0000256" key="13">
    <source>
        <dbReference type="ARBA" id="ARBA00078879"/>
    </source>
</evidence>
<dbReference type="PROSITE" id="PS50088">
    <property type="entry name" value="ANK_REPEAT"/>
    <property type="match status" value="3"/>
</dbReference>
<evidence type="ECO:0000256" key="10">
    <source>
        <dbReference type="ARBA" id="ARBA00047353"/>
    </source>
</evidence>
<dbReference type="EMBL" id="CADCXV010000708">
    <property type="protein sequence ID" value="CAB0033385.1"/>
    <property type="molecule type" value="Genomic_DNA"/>
</dbReference>
<dbReference type="Proteomes" id="UP000479190">
    <property type="component" value="Unassembled WGS sequence"/>
</dbReference>